<proteinExistence type="inferred from homology"/>
<protein>
    <recommendedName>
        <fullName evidence="6">ketol-acid reductoisomerase (NADP(+))</fullName>
        <ecNumber evidence="6">1.1.1.86</ecNumber>
    </recommendedName>
    <alternativeName>
        <fullName evidence="16">Acetohydroxy-acid reductoisomerase</fullName>
    </alternativeName>
    <alternativeName>
        <fullName evidence="15">Alpha-keto-beta-hydroxylacyl reductoisomerase</fullName>
    </alternativeName>
</protein>
<dbReference type="Gene3D" id="1.10.1040.10">
    <property type="entry name" value="N-(1-d-carboxylethyl)-l-norvaline Dehydrogenase, domain 2"/>
    <property type="match status" value="3"/>
</dbReference>
<dbReference type="InterPro" id="IPR013023">
    <property type="entry name" value="KARI"/>
</dbReference>
<dbReference type="PANTHER" id="PTHR21371:SF1">
    <property type="entry name" value="KETOL-ACID REDUCTOISOMERASE, MITOCHONDRIAL"/>
    <property type="match status" value="1"/>
</dbReference>
<comment type="pathway">
    <text evidence="3">Amino-acid biosynthesis; L-valine biosynthesis; L-valine from pyruvate: step 2/4.</text>
</comment>
<dbReference type="PROSITE" id="PS51851">
    <property type="entry name" value="KARI_C"/>
    <property type="match status" value="1"/>
</dbReference>
<dbReference type="GO" id="GO:0009097">
    <property type="term" value="P:isoleucine biosynthetic process"/>
    <property type="evidence" value="ECO:0007669"/>
    <property type="project" value="UniProtKB-UniRule"/>
</dbReference>
<evidence type="ECO:0000256" key="2">
    <source>
        <dbReference type="ARBA" id="ARBA00004173"/>
    </source>
</evidence>
<dbReference type="PANTHER" id="PTHR21371">
    <property type="entry name" value="KETOL-ACID REDUCTOISOMERASE, MITOCHONDRIAL"/>
    <property type="match status" value="1"/>
</dbReference>
<keyword evidence="10" id="KW-0521">NADP</keyword>
<dbReference type="InterPro" id="IPR008927">
    <property type="entry name" value="6-PGluconate_DH-like_C_sf"/>
</dbReference>
<evidence type="ECO:0000256" key="4">
    <source>
        <dbReference type="ARBA" id="ARBA00004885"/>
    </source>
</evidence>
<dbReference type="PROSITE" id="PS51850">
    <property type="entry name" value="KARI_N"/>
    <property type="match status" value="1"/>
</dbReference>
<dbReference type="Gene3D" id="3.40.50.720">
    <property type="entry name" value="NAD(P)-binding Rossmann-like Domain"/>
    <property type="match status" value="1"/>
</dbReference>
<evidence type="ECO:0000256" key="16">
    <source>
        <dbReference type="ARBA" id="ARBA00030593"/>
    </source>
</evidence>
<keyword evidence="21" id="KW-1185">Reference proteome</keyword>
<keyword evidence="11" id="KW-0809">Transit peptide</keyword>
<reference evidence="20" key="1">
    <citation type="submission" date="2021-06" db="EMBL/GenBank/DDBJ databases">
        <authorList>
            <person name="Kallberg Y."/>
            <person name="Tangrot J."/>
            <person name="Rosling A."/>
        </authorList>
    </citation>
    <scope>NUCLEOTIDE SEQUENCE</scope>
    <source>
        <strain evidence="20">MT106</strain>
    </source>
</reference>
<dbReference type="NCBIfam" id="TIGR00465">
    <property type="entry name" value="ilvC"/>
    <property type="match status" value="1"/>
</dbReference>
<feature type="binding site" evidence="17">
    <location>
        <position position="329"/>
    </location>
    <ligand>
        <name>Mg(2+)</name>
        <dbReference type="ChEBI" id="CHEBI:18420"/>
        <label>2</label>
    </ligand>
</feature>
<dbReference type="GO" id="GO:0046872">
    <property type="term" value="F:metal ion binding"/>
    <property type="evidence" value="ECO:0007669"/>
    <property type="project" value="UniProtKB-UniRule"/>
</dbReference>
<feature type="binding site" evidence="17">
    <location>
        <position position="289"/>
    </location>
    <ligand>
        <name>Mg(2+)</name>
        <dbReference type="ChEBI" id="CHEBI:18420"/>
        <label>2</label>
    </ligand>
</feature>
<comment type="similarity">
    <text evidence="5 17">Belongs to the ketol-acid reductoisomerase family.</text>
</comment>
<evidence type="ECO:0000256" key="17">
    <source>
        <dbReference type="PROSITE-ProRule" id="PRU01198"/>
    </source>
</evidence>
<dbReference type="EC" id="1.1.1.86" evidence="6"/>
<evidence type="ECO:0000259" key="19">
    <source>
        <dbReference type="PROSITE" id="PS51851"/>
    </source>
</evidence>
<comment type="cofactor">
    <cofactor evidence="1">
        <name>Mg(2+)</name>
        <dbReference type="ChEBI" id="CHEBI:18420"/>
    </cofactor>
</comment>
<evidence type="ECO:0000259" key="18">
    <source>
        <dbReference type="PROSITE" id="PS51850"/>
    </source>
</evidence>
<feature type="binding site" evidence="17">
    <location>
        <position position="293"/>
    </location>
    <ligand>
        <name>Mg(2+)</name>
        <dbReference type="ChEBI" id="CHEBI:18420"/>
        <label>1</label>
    </ligand>
</feature>
<comment type="pathway">
    <text evidence="4">Amino-acid biosynthesis; L-isoleucine biosynthesis; L-isoleucine from 2-oxobutanoate: step 2/4.</text>
</comment>
<dbReference type="FunFam" id="1.10.1040.10:FF:000003">
    <property type="entry name" value="Ketol-acid reductoisomerase, mitochondrial"/>
    <property type="match status" value="1"/>
</dbReference>
<keyword evidence="14 17" id="KW-0100">Branched-chain amino acid biosynthesis</keyword>
<dbReference type="EMBL" id="CAJVPL010000308">
    <property type="protein sequence ID" value="CAG8481342.1"/>
    <property type="molecule type" value="Genomic_DNA"/>
</dbReference>
<evidence type="ECO:0000256" key="1">
    <source>
        <dbReference type="ARBA" id="ARBA00001946"/>
    </source>
</evidence>
<evidence type="ECO:0000256" key="12">
    <source>
        <dbReference type="ARBA" id="ARBA00023002"/>
    </source>
</evidence>
<dbReference type="InterPro" id="IPR013328">
    <property type="entry name" value="6PGD_dom2"/>
</dbReference>
<feature type="binding site" evidence="17">
    <location>
        <position position="351"/>
    </location>
    <ligand>
        <name>substrate</name>
    </ligand>
</feature>
<dbReference type="SUPFAM" id="SSF51735">
    <property type="entry name" value="NAD(P)-binding Rossmann-fold domains"/>
    <property type="match status" value="1"/>
</dbReference>
<dbReference type="SUPFAM" id="SSF48179">
    <property type="entry name" value="6-phosphogluconate dehydrogenase C-terminal domain-like"/>
    <property type="match status" value="1"/>
</dbReference>
<sequence length="431" mass="47809">MNSRFTLLSSALADLKNSSRFRLAPNSLISTKSFSSYVKRPSSCINVYKNQVLKGGVVAQLKNSFDVSSSTLSLGHSQVRTVKTLNFGGTKEIVYERSDWPKEKYQEFFKNDTIAIIGYGPQGSGQSLNARDNGLNVIVGLRKDGRSWKEAVQDGWEPGKNLFSINEAIEKGTIVLNLLSDAAQKQLWSEMKPYLTKGKTLYFSHGFSVVYKDLTGVIPPEDIDVIMVAPKGSGRTVRSLFLEGKGINSSVAVFQDVSGKAKDKAVALGVAIGSGYLYETTFQREVFSDLVGERGVLMGAIQGLFLAQYETLRANGHSPSEAFNETVEEATQSLYPLIGENGMDWMYSCCSTTAQRGALDWYKPFYKATKPVFEELYKKVADGTETKRSLDKNSSPTYREELEVELKEIQDSEIWTTGKTVRGLRPERKSK</sequence>
<accession>A0A9N8Z7F6</accession>
<gene>
    <name evidence="20" type="ORF">AGERDE_LOCUS3248</name>
</gene>
<organism evidence="20 21">
    <name type="scientific">Ambispora gerdemannii</name>
    <dbReference type="NCBI Taxonomy" id="144530"/>
    <lineage>
        <taxon>Eukaryota</taxon>
        <taxon>Fungi</taxon>
        <taxon>Fungi incertae sedis</taxon>
        <taxon>Mucoromycota</taxon>
        <taxon>Glomeromycotina</taxon>
        <taxon>Glomeromycetes</taxon>
        <taxon>Archaeosporales</taxon>
        <taxon>Ambisporaceae</taxon>
        <taxon>Ambispora</taxon>
    </lineage>
</organism>
<feature type="domain" description="KARI C-terminal knotted" evidence="19">
    <location>
        <begin position="281"/>
        <end position="428"/>
    </location>
</feature>
<dbReference type="FunFam" id="3.40.50.720:FF:000167">
    <property type="entry name" value="Ketol-acid reductoisomerase, mitochondrial"/>
    <property type="match status" value="1"/>
</dbReference>
<evidence type="ECO:0000256" key="10">
    <source>
        <dbReference type="ARBA" id="ARBA00022857"/>
    </source>
</evidence>
<comment type="caution">
    <text evidence="20">The sequence shown here is derived from an EMBL/GenBank/DDBJ whole genome shotgun (WGS) entry which is preliminary data.</text>
</comment>
<evidence type="ECO:0000313" key="20">
    <source>
        <dbReference type="EMBL" id="CAG8481342.1"/>
    </source>
</evidence>
<evidence type="ECO:0000313" key="21">
    <source>
        <dbReference type="Proteomes" id="UP000789831"/>
    </source>
</evidence>
<name>A0A9N8Z7F6_9GLOM</name>
<dbReference type="Proteomes" id="UP000789831">
    <property type="component" value="Unassembled WGS sequence"/>
</dbReference>
<dbReference type="AlphaFoldDB" id="A0A9N8Z7F6"/>
<keyword evidence="8 17" id="KW-0479">Metal-binding</keyword>
<evidence type="ECO:0000256" key="7">
    <source>
        <dbReference type="ARBA" id="ARBA00022605"/>
    </source>
</evidence>
<evidence type="ECO:0000256" key="8">
    <source>
        <dbReference type="ARBA" id="ARBA00022723"/>
    </source>
</evidence>
<feature type="domain" description="KARI N-terminal Rossmann" evidence="18">
    <location>
        <begin position="91"/>
        <end position="280"/>
    </location>
</feature>
<dbReference type="GO" id="GO:0009099">
    <property type="term" value="P:L-valine biosynthetic process"/>
    <property type="evidence" value="ECO:0007669"/>
    <property type="project" value="UniProtKB-UniRule"/>
</dbReference>
<feature type="binding site" evidence="17">
    <location>
        <position position="325"/>
    </location>
    <ligand>
        <name>Mg(2+)</name>
        <dbReference type="ChEBI" id="CHEBI:18420"/>
        <label>2</label>
    </ligand>
</feature>
<evidence type="ECO:0000256" key="15">
    <source>
        <dbReference type="ARBA" id="ARBA00030209"/>
    </source>
</evidence>
<evidence type="ECO:0000256" key="14">
    <source>
        <dbReference type="ARBA" id="ARBA00023304"/>
    </source>
</evidence>
<keyword evidence="7 17" id="KW-0028">Amino-acid biosynthesis</keyword>
<keyword evidence="9 17" id="KW-0460">Magnesium</keyword>
<comment type="subcellular location">
    <subcellularLocation>
        <location evidence="2">Mitochondrion</location>
    </subcellularLocation>
</comment>
<evidence type="ECO:0000256" key="6">
    <source>
        <dbReference type="ARBA" id="ARBA00013102"/>
    </source>
</evidence>
<dbReference type="OrthoDB" id="10255643at2759"/>
<dbReference type="InterPro" id="IPR036291">
    <property type="entry name" value="NAD(P)-bd_dom_sf"/>
</dbReference>
<dbReference type="Pfam" id="PF07991">
    <property type="entry name" value="KARI_N"/>
    <property type="match status" value="1"/>
</dbReference>
<dbReference type="Pfam" id="PF01450">
    <property type="entry name" value="KARI_C"/>
    <property type="match status" value="1"/>
</dbReference>
<evidence type="ECO:0000256" key="5">
    <source>
        <dbReference type="ARBA" id="ARBA00010318"/>
    </source>
</evidence>
<feature type="binding site" evidence="17">
    <location>
        <position position="289"/>
    </location>
    <ligand>
        <name>Mg(2+)</name>
        <dbReference type="ChEBI" id="CHEBI:18420"/>
        <label>1</label>
    </ligand>
</feature>
<dbReference type="GO" id="GO:0004455">
    <property type="term" value="F:ketol-acid reductoisomerase activity"/>
    <property type="evidence" value="ECO:0007669"/>
    <property type="project" value="UniProtKB-UniRule"/>
</dbReference>
<evidence type="ECO:0000256" key="3">
    <source>
        <dbReference type="ARBA" id="ARBA00004864"/>
    </source>
</evidence>
<dbReference type="InterPro" id="IPR013116">
    <property type="entry name" value="KARI_N"/>
</dbReference>
<keyword evidence="12 17" id="KW-0560">Oxidoreductase</keyword>
<dbReference type="InterPro" id="IPR000506">
    <property type="entry name" value="KARI_C"/>
</dbReference>
<evidence type="ECO:0000256" key="9">
    <source>
        <dbReference type="ARBA" id="ARBA00022842"/>
    </source>
</evidence>
<keyword evidence="13" id="KW-0496">Mitochondrion</keyword>
<evidence type="ECO:0000256" key="11">
    <source>
        <dbReference type="ARBA" id="ARBA00022946"/>
    </source>
</evidence>
<evidence type="ECO:0000256" key="13">
    <source>
        <dbReference type="ARBA" id="ARBA00023128"/>
    </source>
</evidence>
<dbReference type="GO" id="GO:0005759">
    <property type="term" value="C:mitochondrial matrix"/>
    <property type="evidence" value="ECO:0007669"/>
    <property type="project" value="UniProtKB-ARBA"/>
</dbReference>